<sequence>MLQFGDSSIAPSRLDALHQFLRKVVILRPASVSYAEREVERTKRYAHSTVIAVNQQKGKYMKVGIRAAVAATVAAALMLTACGTDSKESGPAGEGSGGGDAAALVQQSADAMKQVTGLHLELTAEGKVPNLKVSKVVGDISTKPAPVATGSANVEVSRDNTVDAKLIFVDGHLYSDVAEPGVWTDYGEGSAALYNPTRLLDPNMGLANLLSNLKDTKNEGTEDIDGVKATKVTGTSTSKDVLVLAGSNVAPEKSVDLPVTVWIANDDPHRLLKAQMNATDDATVTLTLSDFNKQVTATKPV</sequence>
<evidence type="ECO:0000313" key="9">
    <source>
        <dbReference type="Proteomes" id="UP000255389"/>
    </source>
</evidence>
<comment type="similarity">
    <text evidence="2">Belongs to the LppX/LprAFG lipoprotein family.</text>
</comment>
<name>A0A378WEE2_MYCFO</name>
<gene>
    <name evidence="8" type="primary">lprA</name>
    <name evidence="8" type="ORF">NCTC1542_06788</name>
</gene>
<evidence type="ECO:0000256" key="1">
    <source>
        <dbReference type="ARBA" id="ARBA00004196"/>
    </source>
</evidence>
<evidence type="ECO:0000256" key="4">
    <source>
        <dbReference type="ARBA" id="ARBA00022729"/>
    </source>
</evidence>
<keyword evidence="4" id="KW-0732">Signal</keyword>
<keyword evidence="6" id="KW-0564">Palmitate</keyword>
<dbReference type="CDD" id="cd16334">
    <property type="entry name" value="LppX-like"/>
    <property type="match status" value="1"/>
</dbReference>
<keyword evidence="5" id="KW-0472">Membrane</keyword>
<keyword evidence="7 8" id="KW-0449">Lipoprotein</keyword>
<dbReference type="Proteomes" id="UP000255389">
    <property type="component" value="Unassembled WGS sequence"/>
</dbReference>
<dbReference type="SUPFAM" id="SSF89392">
    <property type="entry name" value="Prokaryotic lipoproteins and lipoprotein localization factors"/>
    <property type="match status" value="1"/>
</dbReference>
<dbReference type="Gene3D" id="2.50.20.20">
    <property type="match status" value="1"/>
</dbReference>
<dbReference type="EMBL" id="UGQY01000006">
    <property type="protein sequence ID" value="SUA31434.1"/>
    <property type="molecule type" value="Genomic_DNA"/>
</dbReference>
<dbReference type="Pfam" id="PF07161">
    <property type="entry name" value="LppX_LprAFG"/>
    <property type="match status" value="1"/>
</dbReference>
<dbReference type="InterPro" id="IPR029046">
    <property type="entry name" value="LolA/LolB/LppX"/>
</dbReference>
<keyword evidence="3" id="KW-1003">Cell membrane</keyword>
<evidence type="ECO:0000256" key="5">
    <source>
        <dbReference type="ARBA" id="ARBA00023136"/>
    </source>
</evidence>
<evidence type="ECO:0000256" key="7">
    <source>
        <dbReference type="ARBA" id="ARBA00023288"/>
    </source>
</evidence>
<dbReference type="AlphaFoldDB" id="A0A378WEE2"/>
<evidence type="ECO:0000313" key="8">
    <source>
        <dbReference type="EMBL" id="SUA31434.1"/>
    </source>
</evidence>
<proteinExistence type="inferred from homology"/>
<reference evidence="8 9" key="1">
    <citation type="submission" date="2018-06" db="EMBL/GenBank/DDBJ databases">
        <authorList>
            <consortium name="Pathogen Informatics"/>
            <person name="Doyle S."/>
        </authorList>
    </citation>
    <scope>NUCLEOTIDE SEQUENCE [LARGE SCALE GENOMIC DNA]</scope>
    <source>
        <strain evidence="8 9">NCTC1542</strain>
    </source>
</reference>
<comment type="subcellular location">
    <subcellularLocation>
        <location evidence="1">Cell envelope</location>
    </subcellularLocation>
</comment>
<protein>
    <submittedName>
        <fullName evidence="8">Lipoprotein lprA</fullName>
    </submittedName>
</protein>
<accession>A0A378WEE2</accession>
<dbReference type="InterPro" id="IPR009830">
    <property type="entry name" value="LppX/LprAFG"/>
</dbReference>
<dbReference type="GO" id="GO:0030313">
    <property type="term" value="C:cell envelope"/>
    <property type="evidence" value="ECO:0007669"/>
    <property type="project" value="UniProtKB-SubCell"/>
</dbReference>
<organism evidence="8 9">
    <name type="scientific">Mycolicibacterium fortuitum</name>
    <name type="common">Mycobacterium fortuitum</name>
    <dbReference type="NCBI Taxonomy" id="1766"/>
    <lineage>
        <taxon>Bacteria</taxon>
        <taxon>Bacillati</taxon>
        <taxon>Actinomycetota</taxon>
        <taxon>Actinomycetes</taxon>
        <taxon>Mycobacteriales</taxon>
        <taxon>Mycobacteriaceae</taxon>
        <taxon>Mycolicibacterium</taxon>
    </lineage>
</organism>
<evidence type="ECO:0000256" key="3">
    <source>
        <dbReference type="ARBA" id="ARBA00022475"/>
    </source>
</evidence>
<evidence type="ECO:0000256" key="6">
    <source>
        <dbReference type="ARBA" id="ARBA00023139"/>
    </source>
</evidence>
<evidence type="ECO:0000256" key="2">
    <source>
        <dbReference type="ARBA" id="ARBA00009194"/>
    </source>
</evidence>